<comment type="caution">
    <text evidence="2">The sequence shown here is derived from an EMBL/GenBank/DDBJ whole genome shotgun (WGS) entry which is preliminary data.</text>
</comment>
<feature type="compositionally biased region" description="Low complexity" evidence="1">
    <location>
        <begin position="99"/>
        <end position="114"/>
    </location>
</feature>
<feature type="region of interest" description="Disordered" evidence="1">
    <location>
        <begin position="1"/>
        <end position="49"/>
    </location>
</feature>
<evidence type="ECO:0000313" key="2">
    <source>
        <dbReference type="EMBL" id="CAK0826217.1"/>
    </source>
</evidence>
<evidence type="ECO:0000256" key="1">
    <source>
        <dbReference type="SAM" id="MobiDB-lite"/>
    </source>
</evidence>
<feature type="compositionally biased region" description="Basic and acidic residues" evidence="1">
    <location>
        <begin position="16"/>
        <end position="27"/>
    </location>
</feature>
<gene>
    <name evidence="2" type="ORF">PCOR1329_LOCUS26150</name>
</gene>
<evidence type="ECO:0000313" key="3">
    <source>
        <dbReference type="Proteomes" id="UP001189429"/>
    </source>
</evidence>
<accession>A0ABN9S374</accession>
<name>A0ABN9S374_9DINO</name>
<proteinExistence type="predicted"/>
<keyword evidence="3" id="KW-1185">Reference proteome</keyword>
<reference evidence="2" key="1">
    <citation type="submission" date="2023-10" db="EMBL/GenBank/DDBJ databases">
        <authorList>
            <person name="Chen Y."/>
            <person name="Shah S."/>
            <person name="Dougan E. K."/>
            <person name="Thang M."/>
            <person name="Chan C."/>
        </authorList>
    </citation>
    <scope>NUCLEOTIDE SEQUENCE [LARGE SCALE GENOMIC DNA]</scope>
</reference>
<dbReference type="EMBL" id="CAUYUJ010009245">
    <property type="protein sequence ID" value="CAK0826217.1"/>
    <property type="molecule type" value="Genomic_DNA"/>
</dbReference>
<sequence length="121" mass="12096">RRGRRGSLAALAAAERGGRRAAAERPRRPPARGAGGRRALRAGQECGRGALRRRGRAPGALAEVRGAIGAAGGRGVCAERGLLRRGAAGAAVRHGRRAPGGQLPDPAAPLLPARGGRGGGP</sequence>
<feature type="region of interest" description="Disordered" evidence="1">
    <location>
        <begin position="88"/>
        <end position="121"/>
    </location>
</feature>
<dbReference type="Proteomes" id="UP001189429">
    <property type="component" value="Unassembled WGS sequence"/>
</dbReference>
<organism evidence="2 3">
    <name type="scientific">Prorocentrum cordatum</name>
    <dbReference type="NCBI Taxonomy" id="2364126"/>
    <lineage>
        <taxon>Eukaryota</taxon>
        <taxon>Sar</taxon>
        <taxon>Alveolata</taxon>
        <taxon>Dinophyceae</taxon>
        <taxon>Prorocentrales</taxon>
        <taxon>Prorocentraceae</taxon>
        <taxon>Prorocentrum</taxon>
    </lineage>
</organism>
<feature type="compositionally biased region" description="Low complexity" evidence="1">
    <location>
        <begin position="1"/>
        <end position="15"/>
    </location>
</feature>
<feature type="non-terminal residue" evidence="2">
    <location>
        <position position="121"/>
    </location>
</feature>
<protein>
    <submittedName>
        <fullName evidence="2">Uncharacterized protein</fullName>
    </submittedName>
</protein>
<feature type="non-terminal residue" evidence="2">
    <location>
        <position position="1"/>
    </location>
</feature>